<dbReference type="InterPro" id="IPR017853">
    <property type="entry name" value="GH"/>
</dbReference>
<evidence type="ECO:0000313" key="4">
    <source>
        <dbReference type="Proteomes" id="UP000419017"/>
    </source>
</evidence>
<dbReference type="InterPro" id="IPR013785">
    <property type="entry name" value="Aldolase_TIM"/>
</dbReference>
<proteinExistence type="predicted"/>
<dbReference type="InterPro" id="IPR008589">
    <property type="entry name" value="MupG"/>
</dbReference>
<dbReference type="Proteomes" id="UP000419017">
    <property type="component" value="Unassembled WGS sequence"/>
</dbReference>
<dbReference type="PANTHER" id="PTHR38435:SF1">
    <property type="entry name" value="DUF871 DOMAIN-CONTAINING PROTEIN"/>
    <property type="match status" value="1"/>
</dbReference>
<dbReference type="Pfam" id="PF19200">
    <property type="entry name" value="MupG_N"/>
    <property type="match status" value="1"/>
</dbReference>
<feature type="domain" description="6-phospho-N-acetylmuramidase C-terminal" evidence="1">
    <location>
        <begin position="245"/>
        <end position="358"/>
    </location>
</feature>
<dbReference type="EMBL" id="CABWIB010000001">
    <property type="protein sequence ID" value="VWL84830.1"/>
    <property type="molecule type" value="Genomic_DNA"/>
</dbReference>
<dbReference type="Gene3D" id="3.20.20.70">
    <property type="entry name" value="Aldolase class I"/>
    <property type="match status" value="1"/>
</dbReference>
<organism evidence="3 4">
    <name type="scientific">Oceanivirga miroungae</name>
    <dbReference type="NCBI Taxonomy" id="1130046"/>
    <lineage>
        <taxon>Bacteria</taxon>
        <taxon>Fusobacteriati</taxon>
        <taxon>Fusobacteriota</taxon>
        <taxon>Fusobacteriia</taxon>
        <taxon>Fusobacteriales</taxon>
        <taxon>Leptotrichiaceae</taxon>
        <taxon>Oceanivirga</taxon>
    </lineage>
</organism>
<dbReference type="PANTHER" id="PTHR38435">
    <property type="match status" value="1"/>
</dbReference>
<name>A0A6I8M7N3_9FUSO</name>
<evidence type="ECO:0000313" key="3">
    <source>
        <dbReference type="EMBL" id="VWL84830.1"/>
    </source>
</evidence>
<evidence type="ECO:0008006" key="5">
    <source>
        <dbReference type="Google" id="ProtNLM"/>
    </source>
</evidence>
<evidence type="ECO:0000259" key="2">
    <source>
        <dbReference type="Pfam" id="PF19200"/>
    </source>
</evidence>
<evidence type="ECO:0000259" key="1">
    <source>
        <dbReference type="Pfam" id="PF05913"/>
    </source>
</evidence>
<dbReference type="InterPro" id="IPR029000">
    <property type="entry name" value="Cyclophilin-like_dom_sf"/>
</dbReference>
<feature type="domain" description="6-phospho-N-acetylmuramidase N-terminal" evidence="2">
    <location>
        <begin position="4"/>
        <end position="238"/>
    </location>
</feature>
<dbReference type="SUPFAM" id="SSF50891">
    <property type="entry name" value="Cyclophilin-like"/>
    <property type="match status" value="1"/>
</dbReference>
<dbReference type="Pfam" id="PF05913">
    <property type="entry name" value="MupG_C"/>
    <property type="match status" value="1"/>
</dbReference>
<dbReference type="InterPro" id="IPR043894">
    <property type="entry name" value="MupG_C"/>
</dbReference>
<dbReference type="RefSeq" id="WP_156682886.1">
    <property type="nucleotide sequence ID" value="NZ_CABWIB010000001.1"/>
</dbReference>
<keyword evidence="4" id="KW-1185">Reference proteome</keyword>
<sequence length="363" mass="42284">MRRLGISIYPEKTTKDKIFNYLEKTSKIGFKRIFSCLLSCNKPKDEIISEFREINEYAHKLGFEVIVDVSPKVFKDLGISYTDLKFFSDIKADGLRLDEGFSGNEESLMTYNPYGLIIEINMSNNTHKIDTIMDYMPNKYKLYGCHNFYPHRYTGLGVDYFIASTERFNKYGIRTAAFVSSQEKDTFGPWPVTDGLITLEEDRDKSIDVQIKHLIALGIDDIIISNCYPSETELEKIKDMDLSLISFKADLEKDLDEIEEKIILEELHFNRGDINPYMIRSTMPRVKYKENEFKAHNTRDIKKGDIIIESSLYGHYKGEMQIALKDMENSKRSSVVGRISEEEIYLLDYIKPWQKFKIIKNNS</sequence>
<dbReference type="InterPro" id="IPR043797">
    <property type="entry name" value="MupG_N"/>
</dbReference>
<gene>
    <name evidence="3" type="ORF">OMES3154_00084</name>
</gene>
<accession>A0A6I8M7N3</accession>
<dbReference type="SUPFAM" id="SSF51445">
    <property type="entry name" value="(Trans)glycosidases"/>
    <property type="match status" value="1"/>
</dbReference>
<dbReference type="Gene3D" id="2.40.100.10">
    <property type="entry name" value="Cyclophilin-like"/>
    <property type="match status" value="1"/>
</dbReference>
<reference evidence="3 4" key="1">
    <citation type="submission" date="2019-10" db="EMBL/GenBank/DDBJ databases">
        <authorList>
            <person name="Blom J."/>
        </authorList>
    </citation>
    <scope>NUCLEOTIDE SEQUENCE [LARGE SCALE GENOMIC DNA]</scope>
    <source>
        <strain evidence="3 4">ES3154-GLU</strain>
    </source>
</reference>
<dbReference type="AlphaFoldDB" id="A0A6I8M7N3"/>
<protein>
    <recommendedName>
        <fullName evidence="5">Outer surface protein</fullName>
    </recommendedName>
</protein>